<feature type="transmembrane region" description="Helical" evidence="7">
    <location>
        <begin position="179"/>
        <end position="201"/>
    </location>
</feature>
<protein>
    <recommendedName>
        <fullName evidence="8">Rhodopsin domain-containing protein</fullName>
    </recommendedName>
</protein>
<reference evidence="9 10" key="1">
    <citation type="submission" date="2015-04" db="EMBL/GenBank/DDBJ databases">
        <authorList>
            <person name="Heijne W.H."/>
            <person name="Fedorova N.D."/>
            <person name="Nierman W.C."/>
            <person name="Vollebregt A.W."/>
            <person name="Zhao Z."/>
            <person name="Wu L."/>
            <person name="Kumar M."/>
            <person name="Stam H."/>
            <person name="van den Berg M.A."/>
            <person name="Pel H.J."/>
        </authorList>
    </citation>
    <scope>NUCLEOTIDE SEQUENCE [LARGE SCALE GENOMIC DNA]</scope>
    <source>
        <strain evidence="9 10">CBS 393.64</strain>
    </source>
</reference>
<dbReference type="InterPro" id="IPR052337">
    <property type="entry name" value="SAT4-like"/>
</dbReference>
<evidence type="ECO:0000256" key="6">
    <source>
        <dbReference type="SAM" id="MobiDB-lite"/>
    </source>
</evidence>
<feature type="transmembrane region" description="Helical" evidence="7">
    <location>
        <begin position="16"/>
        <end position="35"/>
    </location>
</feature>
<dbReference type="EMBL" id="LASV01000073">
    <property type="protein sequence ID" value="KKA24162.1"/>
    <property type="molecule type" value="Genomic_DNA"/>
</dbReference>
<evidence type="ECO:0000256" key="5">
    <source>
        <dbReference type="ARBA" id="ARBA00038359"/>
    </source>
</evidence>
<dbReference type="GO" id="GO:0016020">
    <property type="term" value="C:membrane"/>
    <property type="evidence" value="ECO:0007669"/>
    <property type="project" value="UniProtKB-SubCell"/>
</dbReference>
<comment type="similarity">
    <text evidence="5">Belongs to the SAT4 family.</text>
</comment>
<evidence type="ECO:0000259" key="8">
    <source>
        <dbReference type="Pfam" id="PF20684"/>
    </source>
</evidence>
<feature type="transmembrane region" description="Helical" evidence="7">
    <location>
        <begin position="47"/>
        <end position="67"/>
    </location>
</feature>
<evidence type="ECO:0000256" key="2">
    <source>
        <dbReference type="ARBA" id="ARBA00022692"/>
    </source>
</evidence>
<dbReference type="GeneID" id="25314165"/>
<evidence type="ECO:0000313" key="9">
    <source>
        <dbReference type="EMBL" id="KKA24162.1"/>
    </source>
</evidence>
<keyword evidence="3 7" id="KW-1133">Transmembrane helix</keyword>
<accession>A0A0F4Z0X9</accession>
<dbReference type="PANTHER" id="PTHR33048:SF149">
    <property type="entry name" value="UBID FAMILY DECARBOXYLASE"/>
    <property type="match status" value="1"/>
</dbReference>
<feature type="domain" description="Rhodopsin" evidence="8">
    <location>
        <begin position="28"/>
        <end position="269"/>
    </location>
</feature>
<evidence type="ECO:0000256" key="4">
    <source>
        <dbReference type="ARBA" id="ARBA00023136"/>
    </source>
</evidence>
<evidence type="ECO:0000256" key="7">
    <source>
        <dbReference type="SAM" id="Phobius"/>
    </source>
</evidence>
<feature type="transmembrane region" description="Helical" evidence="7">
    <location>
        <begin position="104"/>
        <end position="123"/>
    </location>
</feature>
<keyword evidence="4 7" id="KW-0472">Membrane</keyword>
<feature type="transmembrane region" description="Helical" evidence="7">
    <location>
        <begin position="213"/>
        <end position="241"/>
    </location>
</feature>
<evidence type="ECO:0000313" key="10">
    <source>
        <dbReference type="Proteomes" id="UP000053958"/>
    </source>
</evidence>
<dbReference type="Pfam" id="PF20684">
    <property type="entry name" value="Fung_rhodopsin"/>
    <property type="match status" value="1"/>
</dbReference>
<dbReference type="STRING" id="1408163.A0A0F4Z0X9"/>
<feature type="transmembrane region" description="Helical" evidence="7">
    <location>
        <begin position="135"/>
        <end position="159"/>
    </location>
</feature>
<comment type="caution">
    <text evidence="9">The sequence shown here is derived from an EMBL/GenBank/DDBJ whole genome shotgun (WGS) entry which is preliminary data.</text>
</comment>
<dbReference type="InterPro" id="IPR049326">
    <property type="entry name" value="Rhodopsin_dom_fungi"/>
</dbReference>
<comment type="subcellular location">
    <subcellularLocation>
        <location evidence="1">Membrane</location>
        <topology evidence="1">Multi-pass membrane protein</topology>
    </subcellularLocation>
</comment>
<dbReference type="AlphaFoldDB" id="A0A0F4Z0X9"/>
<dbReference type="PANTHER" id="PTHR33048">
    <property type="entry name" value="PTH11-LIKE INTEGRAL MEMBRANE PROTEIN (AFU_ORTHOLOGUE AFUA_5G11245)"/>
    <property type="match status" value="1"/>
</dbReference>
<feature type="region of interest" description="Disordered" evidence="6">
    <location>
        <begin position="292"/>
        <end position="390"/>
    </location>
</feature>
<evidence type="ECO:0000256" key="1">
    <source>
        <dbReference type="ARBA" id="ARBA00004141"/>
    </source>
</evidence>
<evidence type="ECO:0000256" key="3">
    <source>
        <dbReference type="ARBA" id="ARBA00022989"/>
    </source>
</evidence>
<keyword evidence="2 7" id="KW-0812">Transmembrane</keyword>
<dbReference type="Proteomes" id="UP000053958">
    <property type="component" value="Unassembled WGS sequence"/>
</dbReference>
<dbReference type="OrthoDB" id="3903189at2759"/>
<organism evidence="9 10">
    <name type="scientific">Rasamsonia emersonii (strain ATCC 16479 / CBS 393.64 / IMI 116815)</name>
    <dbReference type="NCBI Taxonomy" id="1408163"/>
    <lineage>
        <taxon>Eukaryota</taxon>
        <taxon>Fungi</taxon>
        <taxon>Dikarya</taxon>
        <taxon>Ascomycota</taxon>
        <taxon>Pezizomycotina</taxon>
        <taxon>Eurotiomycetes</taxon>
        <taxon>Eurotiomycetidae</taxon>
        <taxon>Eurotiales</taxon>
        <taxon>Trichocomaceae</taxon>
        <taxon>Rasamsonia</taxon>
    </lineage>
</organism>
<name>A0A0F4Z0X9_RASE3</name>
<keyword evidence="10" id="KW-1185">Reference proteome</keyword>
<sequence>MVLSPAFAESFKRETWALYSIGILGAVLRFVARIRRLGIRNLQTDDYLMCFGVVWYTILCVALNEVASGGGSNLMTPQDIAALTPAIHAERVRGSKWVFVSEHAFILTIWSFKACMLVIYARITDGLRQKRLVNYCAIYVGLGFVGTELGLFLTCLPLSNYWAVPTPNPQCSTYQHYEIIQACFAITADIFMLLVSIPLILKIRVPLKQKLILVLLFGMGIFVIVAAVLTKIYCLVPSLISYIYMNWYFREATVAILVTNLPLVWSLLRDVFPGLKSWTGGSKKTSDRYHTYGAWSTKGTGPRSQYGPGSRVRSTYDMQDLEQMPQKESGSVSMRQSDERGDMSSDEGSARALRIRQEITVTVEHDNRESGVPSQLWVSEGHATPRSKTP</sequence>
<dbReference type="RefSeq" id="XP_013330774.1">
    <property type="nucleotide sequence ID" value="XM_013475320.1"/>
</dbReference>
<feature type="compositionally biased region" description="Polar residues" evidence="6">
    <location>
        <begin position="326"/>
        <end position="335"/>
    </location>
</feature>
<gene>
    <name evidence="9" type="ORF">T310_1814</name>
</gene>
<feature type="transmembrane region" description="Helical" evidence="7">
    <location>
        <begin position="247"/>
        <end position="268"/>
    </location>
</feature>
<proteinExistence type="inferred from homology"/>